<evidence type="ECO:0000313" key="10">
    <source>
        <dbReference type="EMBL" id="OKH45115.1"/>
    </source>
</evidence>
<dbReference type="STRING" id="549789.NIES30_20235"/>
<dbReference type="Pfam" id="PF12704">
    <property type="entry name" value="MacB_PCD"/>
    <property type="match status" value="1"/>
</dbReference>
<feature type="transmembrane region" description="Helical" evidence="7">
    <location>
        <begin position="21"/>
        <end position="42"/>
    </location>
</feature>
<organism evidence="10 11">
    <name type="scientific">Phormidium tenue NIES-30</name>
    <dbReference type="NCBI Taxonomy" id="549789"/>
    <lineage>
        <taxon>Bacteria</taxon>
        <taxon>Bacillati</taxon>
        <taxon>Cyanobacteriota</taxon>
        <taxon>Cyanophyceae</taxon>
        <taxon>Oscillatoriophycideae</taxon>
        <taxon>Oscillatoriales</taxon>
        <taxon>Oscillatoriaceae</taxon>
        <taxon>Phormidium</taxon>
    </lineage>
</organism>
<keyword evidence="11" id="KW-1185">Reference proteome</keyword>
<evidence type="ECO:0000256" key="3">
    <source>
        <dbReference type="ARBA" id="ARBA00022692"/>
    </source>
</evidence>
<dbReference type="PANTHER" id="PTHR30572:SF4">
    <property type="entry name" value="ABC TRANSPORTER PERMEASE YTRF"/>
    <property type="match status" value="1"/>
</dbReference>
<sequence>MNLQESLTMATKTLAANRLRSALTMLGIIIGNASVITMVGLGEGAQRFVNAQLETLGPNVLFVVPGSRETRELGSLEVPRTLVLADAEAIAQQVPSVSAVAAESSGRQLVTYRNRNANVNTVGISPDFLTVRSFEVASGRFISDLDMTRRAQVAVVGDTLRERLFDDESALGRQIRVGGVTFDVVGVLEKKGSNLGLDYDDAVMVPLTTKDSRLAGGERSPYGIEVSFITVSARDRESMATAEFQITNLLRLRHNIRDEDDFYISSQDSLLTIANTITGALTLMLAAIAGISLFVGGIGIMNIMLVSVRERTQEIGLRKAIGASQGDILGQFLIEAIILSIAGGMIGTAVGVSGILLIGVLTPFEAGISGGAILLTVTVSGGIGLFFGVFPARQAAKLDPIVALRTA</sequence>
<keyword evidence="2" id="KW-1003">Cell membrane</keyword>
<dbReference type="Pfam" id="PF02687">
    <property type="entry name" value="FtsX"/>
    <property type="match status" value="1"/>
</dbReference>
<proteinExistence type="inferred from homology"/>
<dbReference type="GO" id="GO:0022857">
    <property type="term" value="F:transmembrane transporter activity"/>
    <property type="evidence" value="ECO:0007669"/>
    <property type="project" value="TreeGrafter"/>
</dbReference>
<accession>A0A1U7J0M6</accession>
<dbReference type="InterPro" id="IPR025857">
    <property type="entry name" value="MacB_PCD"/>
</dbReference>
<feature type="domain" description="ABC3 transporter permease C-terminal" evidence="8">
    <location>
        <begin position="287"/>
        <end position="400"/>
    </location>
</feature>
<feature type="transmembrane region" description="Helical" evidence="7">
    <location>
        <begin position="283"/>
        <end position="308"/>
    </location>
</feature>
<comment type="subcellular location">
    <subcellularLocation>
        <location evidence="1">Cell membrane</location>
        <topology evidence="1">Multi-pass membrane protein</topology>
    </subcellularLocation>
</comment>
<feature type="transmembrane region" description="Helical" evidence="7">
    <location>
        <begin position="367"/>
        <end position="390"/>
    </location>
</feature>
<dbReference type="EMBL" id="MRCG01000018">
    <property type="protein sequence ID" value="OKH45115.1"/>
    <property type="molecule type" value="Genomic_DNA"/>
</dbReference>
<dbReference type="AlphaFoldDB" id="A0A1U7J0M6"/>
<evidence type="ECO:0000256" key="7">
    <source>
        <dbReference type="SAM" id="Phobius"/>
    </source>
</evidence>
<keyword evidence="4 7" id="KW-1133">Transmembrane helix</keyword>
<evidence type="ECO:0000256" key="6">
    <source>
        <dbReference type="ARBA" id="ARBA00038076"/>
    </source>
</evidence>
<evidence type="ECO:0000256" key="1">
    <source>
        <dbReference type="ARBA" id="ARBA00004651"/>
    </source>
</evidence>
<dbReference type="InterPro" id="IPR050250">
    <property type="entry name" value="Macrolide_Exporter_MacB"/>
</dbReference>
<feature type="domain" description="MacB-like periplasmic core" evidence="9">
    <location>
        <begin position="21"/>
        <end position="248"/>
    </location>
</feature>
<dbReference type="InterPro" id="IPR003838">
    <property type="entry name" value="ABC3_permease_C"/>
</dbReference>
<dbReference type="PANTHER" id="PTHR30572">
    <property type="entry name" value="MEMBRANE COMPONENT OF TRANSPORTER-RELATED"/>
    <property type="match status" value="1"/>
</dbReference>
<keyword evidence="5 7" id="KW-0472">Membrane</keyword>
<comment type="caution">
    <text evidence="10">The sequence shown here is derived from an EMBL/GenBank/DDBJ whole genome shotgun (WGS) entry which is preliminary data.</text>
</comment>
<dbReference type="OrthoDB" id="9770099at2"/>
<evidence type="ECO:0000259" key="9">
    <source>
        <dbReference type="Pfam" id="PF12704"/>
    </source>
</evidence>
<name>A0A1U7J0M6_9CYAN</name>
<dbReference type="Proteomes" id="UP000185557">
    <property type="component" value="Unassembled WGS sequence"/>
</dbReference>
<gene>
    <name evidence="10" type="ORF">NIES30_20235</name>
</gene>
<comment type="similarity">
    <text evidence="6">Belongs to the ABC-4 integral membrane protein family.</text>
</comment>
<evidence type="ECO:0000259" key="8">
    <source>
        <dbReference type="Pfam" id="PF02687"/>
    </source>
</evidence>
<keyword evidence="3 7" id="KW-0812">Transmembrane</keyword>
<feature type="transmembrane region" description="Helical" evidence="7">
    <location>
        <begin position="328"/>
        <end position="361"/>
    </location>
</feature>
<dbReference type="RefSeq" id="WP_073610267.1">
    <property type="nucleotide sequence ID" value="NZ_MRCG01000018.1"/>
</dbReference>
<reference evidence="10 11" key="1">
    <citation type="submission" date="2016-11" db="EMBL/GenBank/DDBJ databases">
        <title>Draft Genome Sequences of Nine Cyanobacterial Strains from Diverse Habitats.</title>
        <authorList>
            <person name="Zhu T."/>
            <person name="Hou S."/>
            <person name="Lu X."/>
            <person name="Hess W.R."/>
        </authorList>
    </citation>
    <scope>NUCLEOTIDE SEQUENCE [LARGE SCALE GENOMIC DNA]</scope>
    <source>
        <strain evidence="10 11">NIES-30</strain>
    </source>
</reference>
<protein>
    <submittedName>
        <fullName evidence="10">ABC transporter permease</fullName>
    </submittedName>
</protein>
<evidence type="ECO:0000256" key="4">
    <source>
        <dbReference type="ARBA" id="ARBA00022989"/>
    </source>
</evidence>
<dbReference type="GO" id="GO:0005886">
    <property type="term" value="C:plasma membrane"/>
    <property type="evidence" value="ECO:0007669"/>
    <property type="project" value="UniProtKB-SubCell"/>
</dbReference>
<evidence type="ECO:0000256" key="2">
    <source>
        <dbReference type="ARBA" id="ARBA00022475"/>
    </source>
</evidence>
<evidence type="ECO:0000256" key="5">
    <source>
        <dbReference type="ARBA" id="ARBA00023136"/>
    </source>
</evidence>
<evidence type="ECO:0000313" key="11">
    <source>
        <dbReference type="Proteomes" id="UP000185557"/>
    </source>
</evidence>